<name>A0A6J6V8L4_9ZZZZ</name>
<dbReference type="EMBL" id="CAEZZX010000004">
    <property type="protein sequence ID" value="CAB4768601.1"/>
    <property type="molecule type" value="Genomic_DNA"/>
</dbReference>
<dbReference type="PROSITE" id="PS00113">
    <property type="entry name" value="ADENYLATE_KINASE"/>
    <property type="match status" value="1"/>
</dbReference>
<evidence type="ECO:0000256" key="2">
    <source>
        <dbReference type="ARBA" id="ARBA00022741"/>
    </source>
</evidence>
<evidence type="ECO:0000256" key="3">
    <source>
        <dbReference type="ARBA" id="ARBA00022777"/>
    </source>
</evidence>
<dbReference type="InterPro" id="IPR000850">
    <property type="entry name" value="Adenylat/UMP-CMP_kin"/>
</dbReference>
<dbReference type="NCBIfam" id="NF001381">
    <property type="entry name" value="PRK00279.1-3"/>
    <property type="match status" value="1"/>
</dbReference>
<dbReference type="CDD" id="cd01428">
    <property type="entry name" value="ADK"/>
    <property type="match status" value="1"/>
</dbReference>
<protein>
    <submittedName>
        <fullName evidence="4">Unannotated protein</fullName>
    </submittedName>
</protein>
<reference evidence="4" key="1">
    <citation type="submission" date="2020-05" db="EMBL/GenBank/DDBJ databases">
        <authorList>
            <person name="Chiriac C."/>
            <person name="Salcher M."/>
            <person name="Ghai R."/>
            <person name="Kavagutti S V."/>
        </authorList>
    </citation>
    <scope>NUCLEOTIDE SEQUENCE</scope>
</reference>
<dbReference type="Pfam" id="PF00406">
    <property type="entry name" value="ADK"/>
    <property type="match status" value="1"/>
</dbReference>
<dbReference type="PANTHER" id="PTHR23359">
    <property type="entry name" value="NUCLEOTIDE KINASE"/>
    <property type="match status" value="1"/>
</dbReference>
<dbReference type="Gene3D" id="3.40.50.300">
    <property type="entry name" value="P-loop containing nucleotide triphosphate hydrolases"/>
    <property type="match status" value="1"/>
</dbReference>
<dbReference type="GO" id="GO:0019205">
    <property type="term" value="F:nucleobase-containing compound kinase activity"/>
    <property type="evidence" value="ECO:0007669"/>
    <property type="project" value="InterPro"/>
</dbReference>
<dbReference type="SUPFAM" id="SSF52540">
    <property type="entry name" value="P-loop containing nucleoside triphosphate hydrolases"/>
    <property type="match status" value="1"/>
</dbReference>
<organism evidence="4">
    <name type="scientific">freshwater metagenome</name>
    <dbReference type="NCBI Taxonomy" id="449393"/>
    <lineage>
        <taxon>unclassified sequences</taxon>
        <taxon>metagenomes</taxon>
        <taxon>ecological metagenomes</taxon>
    </lineage>
</organism>
<accession>A0A6J6V8L4</accession>
<dbReference type="PRINTS" id="PR00094">
    <property type="entry name" value="ADENYLTKNASE"/>
</dbReference>
<keyword evidence="2" id="KW-0547">Nucleotide-binding</keyword>
<dbReference type="InterPro" id="IPR033690">
    <property type="entry name" value="Adenylat_kinase_CS"/>
</dbReference>
<dbReference type="NCBIfam" id="NF011101">
    <property type="entry name" value="PRK14528.1"/>
    <property type="match status" value="1"/>
</dbReference>
<dbReference type="NCBIfam" id="NF011104">
    <property type="entry name" value="PRK14531.1"/>
    <property type="match status" value="1"/>
</dbReference>
<dbReference type="InterPro" id="IPR027417">
    <property type="entry name" value="P-loop_NTPase"/>
</dbReference>
<sequence>MRLVLVGPPGAGKGTQAHIVAAQLSIPHISTGDIFRANVAGGTELGLQAQQFMNAGELVPDSVTNAMVADRLAQADAQAGFLLDGYPRNREQAIVLEGLLAERGIALDAVVELDVDNESVIARLLDRAIKDGRADDTEEVIRRRLDVYSEQTEPLVGYYREHGLLRSVDGVGSIEDITARIVAALAS</sequence>
<proteinExistence type="inferred from homology"/>
<evidence type="ECO:0000313" key="4">
    <source>
        <dbReference type="EMBL" id="CAB4768601.1"/>
    </source>
</evidence>
<dbReference type="GO" id="GO:0006139">
    <property type="term" value="P:nucleobase-containing compound metabolic process"/>
    <property type="evidence" value="ECO:0007669"/>
    <property type="project" value="InterPro"/>
</dbReference>
<dbReference type="HAMAP" id="MF_00235">
    <property type="entry name" value="Adenylate_kinase_Adk"/>
    <property type="match status" value="1"/>
</dbReference>
<dbReference type="NCBIfam" id="NF011100">
    <property type="entry name" value="PRK14527.1"/>
    <property type="match status" value="1"/>
</dbReference>
<dbReference type="AlphaFoldDB" id="A0A6J6V8L4"/>
<keyword evidence="1" id="KW-0808">Transferase</keyword>
<dbReference type="GO" id="GO:0005524">
    <property type="term" value="F:ATP binding"/>
    <property type="evidence" value="ECO:0007669"/>
    <property type="project" value="InterPro"/>
</dbReference>
<evidence type="ECO:0000256" key="1">
    <source>
        <dbReference type="ARBA" id="ARBA00022679"/>
    </source>
</evidence>
<gene>
    <name evidence="4" type="ORF">UFOPK2938_00035</name>
</gene>
<keyword evidence="3" id="KW-0418">Kinase</keyword>
<dbReference type="NCBIfam" id="NF011105">
    <property type="entry name" value="PRK14532.1"/>
    <property type="match status" value="1"/>
</dbReference>